<keyword evidence="2" id="KW-0812">Transmembrane</keyword>
<accession>A0A2H0USK1</accession>
<evidence type="ECO:0000313" key="4">
    <source>
        <dbReference type="Proteomes" id="UP000229615"/>
    </source>
</evidence>
<keyword evidence="2" id="KW-0472">Membrane</keyword>
<evidence type="ECO:0000256" key="2">
    <source>
        <dbReference type="SAM" id="Phobius"/>
    </source>
</evidence>
<dbReference type="Proteomes" id="UP000229615">
    <property type="component" value="Unassembled WGS sequence"/>
</dbReference>
<organism evidence="3 4">
    <name type="scientific">Candidatus Harrisonbacteria bacterium CG10_big_fil_rev_8_21_14_0_10_44_23</name>
    <dbReference type="NCBI Taxonomy" id="1974585"/>
    <lineage>
        <taxon>Bacteria</taxon>
        <taxon>Candidatus Harrisoniibacteriota</taxon>
    </lineage>
</organism>
<feature type="transmembrane region" description="Helical" evidence="2">
    <location>
        <begin position="17"/>
        <end position="36"/>
    </location>
</feature>
<dbReference type="AlphaFoldDB" id="A0A2H0USK1"/>
<dbReference type="EMBL" id="PFBB01000004">
    <property type="protein sequence ID" value="PIR88775.1"/>
    <property type="molecule type" value="Genomic_DNA"/>
</dbReference>
<name>A0A2H0USK1_9BACT</name>
<evidence type="ECO:0000313" key="3">
    <source>
        <dbReference type="EMBL" id="PIR88775.1"/>
    </source>
</evidence>
<feature type="non-terminal residue" evidence="3">
    <location>
        <position position="228"/>
    </location>
</feature>
<comment type="caution">
    <text evidence="3">The sequence shown here is derived from an EMBL/GenBank/DDBJ whole genome shotgun (WGS) entry which is preliminary data.</text>
</comment>
<protein>
    <submittedName>
        <fullName evidence="3">Uncharacterized protein</fullName>
    </submittedName>
</protein>
<proteinExistence type="predicted"/>
<feature type="region of interest" description="Disordered" evidence="1">
    <location>
        <begin position="45"/>
        <end position="65"/>
    </location>
</feature>
<evidence type="ECO:0000256" key="1">
    <source>
        <dbReference type="SAM" id="MobiDB-lite"/>
    </source>
</evidence>
<sequence length="228" mass="25288">MQYPGENIKTSSILKKLAYIVAISVVVFITTIFIFGNRAHLQTEPQLGSPQPSFEKPFAKLPSPAKSNLTNSVGEAIAKEIIEQNPEGPGTDLDSQTNYIKSRNPEELIEQTLAEALAKFEPADLRPSLKDSDIIISNKTSREDQLAYIEKYNQINSSVALGVSITEEDFKRGNLAQMVSVFENLENQLLQTPVPRPLADFHKEAIELAAFQKNLTLLIADYNNDPAQ</sequence>
<gene>
    <name evidence="3" type="ORF">COU09_00330</name>
</gene>
<keyword evidence="2" id="KW-1133">Transmembrane helix</keyword>
<reference evidence="4" key="1">
    <citation type="submission" date="2017-09" db="EMBL/GenBank/DDBJ databases">
        <title>Depth-based differentiation of microbial function through sediment-hosted aquifers and enrichment of novel symbionts in the deep terrestrial subsurface.</title>
        <authorList>
            <person name="Probst A.J."/>
            <person name="Ladd B."/>
            <person name="Jarett J.K."/>
            <person name="Geller-Mcgrath D.E."/>
            <person name="Sieber C.M.K."/>
            <person name="Emerson J.B."/>
            <person name="Anantharaman K."/>
            <person name="Thomas B.C."/>
            <person name="Malmstrom R."/>
            <person name="Stieglmeier M."/>
            <person name="Klingl A."/>
            <person name="Woyke T."/>
            <person name="Ryan C.M."/>
            <person name="Banfield J.F."/>
        </authorList>
    </citation>
    <scope>NUCLEOTIDE SEQUENCE [LARGE SCALE GENOMIC DNA]</scope>
</reference>